<dbReference type="GO" id="GO:0009245">
    <property type="term" value="P:lipid A biosynthetic process"/>
    <property type="evidence" value="ECO:0007669"/>
    <property type="project" value="UniProtKB-UniRule"/>
</dbReference>
<evidence type="ECO:0000256" key="2">
    <source>
        <dbReference type="ARBA" id="ARBA00007707"/>
    </source>
</evidence>
<dbReference type="CDD" id="cd03353">
    <property type="entry name" value="LbH_GlmU_C"/>
    <property type="match status" value="1"/>
</dbReference>
<feature type="binding site" evidence="18">
    <location>
        <position position="153"/>
    </location>
    <ligand>
        <name>UDP-N-acetyl-alpha-D-glucosamine</name>
        <dbReference type="ChEBI" id="CHEBI:57705"/>
    </ligand>
</feature>
<reference evidence="20" key="1">
    <citation type="submission" date="2017-05" db="EMBL/GenBank/DDBJ databases">
        <authorList>
            <person name="Varghese N."/>
            <person name="Submissions S."/>
        </authorList>
    </citation>
    <scope>NUCLEOTIDE SEQUENCE</scope>
    <source>
        <strain evidence="20">Su22</strain>
    </source>
</reference>
<feature type="binding site" evidence="18">
    <location>
        <position position="168"/>
    </location>
    <ligand>
        <name>UDP-N-acetyl-alpha-D-glucosamine</name>
        <dbReference type="ChEBI" id="CHEBI:57705"/>
    </ligand>
</feature>
<comment type="function">
    <text evidence="17 18">Catalyzes the last two sequential reactions in the de novo biosynthetic pathway for UDP-N-acetylglucosamine (UDP-GlcNAc). The C-terminal domain catalyzes the transfer of acetyl group from acetyl coenzyme A to glucosamine-1-phosphate (GlcN-1-P) to produce N-acetylglucosamine-1-phosphate (GlcNAc-1-P), which is converted into UDP-GlcNAc by the transfer of uridine 5-monophosphate (from uridine 5-triphosphate), a reaction catalyzed by the N-terminal domain.</text>
</comment>
<dbReference type="InterPro" id="IPR011004">
    <property type="entry name" value="Trimer_LpxA-like_sf"/>
</dbReference>
<dbReference type="GO" id="GO:0008360">
    <property type="term" value="P:regulation of cell shape"/>
    <property type="evidence" value="ECO:0007669"/>
    <property type="project" value="UniProtKB-KW"/>
</dbReference>
<dbReference type="GO" id="GO:0071555">
    <property type="term" value="P:cell wall organization"/>
    <property type="evidence" value="ECO:0007669"/>
    <property type="project" value="UniProtKB-KW"/>
</dbReference>
<evidence type="ECO:0000256" key="7">
    <source>
        <dbReference type="ARBA" id="ARBA00022723"/>
    </source>
</evidence>
<dbReference type="GO" id="GO:0016020">
    <property type="term" value="C:membrane"/>
    <property type="evidence" value="ECO:0007669"/>
    <property type="project" value="GOC"/>
</dbReference>
<evidence type="ECO:0000256" key="14">
    <source>
        <dbReference type="ARBA" id="ARBA00023316"/>
    </source>
</evidence>
<evidence type="ECO:0000256" key="18">
    <source>
        <dbReference type="HAMAP-Rule" id="MF_01631"/>
    </source>
</evidence>
<comment type="similarity">
    <text evidence="3 18">In the N-terminal section; belongs to the N-acetylglucosamine-1-phosphate uridyltransferase family.</text>
</comment>
<feature type="active site" description="Proton acceptor" evidence="18">
    <location>
        <position position="361"/>
    </location>
</feature>
<dbReference type="HAMAP" id="MF_01631">
    <property type="entry name" value="GlmU"/>
    <property type="match status" value="1"/>
</dbReference>
<feature type="binding site" evidence="18">
    <location>
        <position position="364"/>
    </location>
    <ligand>
        <name>UDP-N-acetyl-alpha-D-glucosamine</name>
        <dbReference type="ChEBI" id="CHEBI:57705"/>
    </ligand>
</feature>
<feature type="binding site" evidence="18">
    <location>
        <position position="421"/>
    </location>
    <ligand>
        <name>acetyl-CoA</name>
        <dbReference type="ChEBI" id="CHEBI:57288"/>
    </ligand>
</feature>
<dbReference type="InterPro" id="IPR025877">
    <property type="entry name" value="MobA-like_NTP_Trfase"/>
</dbReference>
<feature type="binding site" evidence="18">
    <location>
        <position position="22"/>
    </location>
    <ligand>
        <name>UDP-N-acetyl-alpha-D-glucosamine</name>
        <dbReference type="ChEBI" id="CHEBI:57705"/>
    </ligand>
</feature>
<comment type="catalytic activity">
    <reaction evidence="15 18">
        <text>alpha-D-glucosamine 1-phosphate + acetyl-CoA = N-acetyl-alpha-D-glucosamine 1-phosphate + CoA + H(+)</text>
        <dbReference type="Rhea" id="RHEA:13725"/>
        <dbReference type="ChEBI" id="CHEBI:15378"/>
        <dbReference type="ChEBI" id="CHEBI:57287"/>
        <dbReference type="ChEBI" id="CHEBI:57288"/>
        <dbReference type="ChEBI" id="CHEBI:57776"/>
        <dbReference type="ChEBI" id="CHEBI:58516"/>
        <dbReference type="EC" id="2.3.1.157"/>
    </reaction>
</comment>
<comment type="catalytic activity">
    <reaction evidence="16 18">
        <text>N-acetyl-alpha-D-glucosamine 1-phosphate + UTP + H(+) = UDP-N-acetyl-alpha-D-glucosamine + diphosphate</text>
        <dbReference type="Rhea" id="RHEA:13509"/>
        <dbReference type="ChEBI" id="CHEBI:15378"/>
        <dbReference type="ChEBI" id="CHEBI:33019"/>
        <dbReference type="ChEBI" id="CHEBI:46398"/>
        <dbReference type="ChEBI" id="CHEBI:57705"/>
        <dbReference type="ChEBI" id="CHEBI:57776"/>
        <dbReference type="EC" id="2.7.7.23"/>
    </reaction>
</comment>
<keyword evidence="21" id="KW-1185">Reference proteome</keyword>
<dbReference type="PANTHER" id="PTHR43584:SF3">
    <property type="entry name" value="BIFUNCTIONAL PROTEIN GLMU"/>
    <property type="match status" value="1"/>
</dbReference>
<accession>A0AA45WV22</accession>
<comment type="subunit">
    <text evidence="18">Homotrimer.</text>
</comment>
<dbReference type="GO" id="GO:0005737">
    <property type="term" value="C:cytoplasm"/>
    <property type="evidence" value="ECO:0007669"/>
    <property type="project" value="UniProtKB-SubCell"/>
</dbReference>
<evidence type="ECO:0000256" key="16">
    <source>
        <dbReference type="ARBA" id="ARBA00048493"/>
    </source>
</evidence>
<evidence type="ECO:0000256" key="3">
    <source>
        <dbReference type="ARBA" id="ARBA00007947"/>
    </source>
</evidence>
<evidence type="ECO:0000256" key="17">
    <source>
        <dbReference type="ARBA" id="ARBA00049628"/>
    </source>
</evidence>
<evidence type="ECO:0000313" key="21">
    <source>
        <dbReference type="Proteomes" id="UP001158066"/>
    </source>
</evidence>
<evidence type="ECO:0000256" key="8">
    <source>
        <dbReference type="ARBA" id="ARBA00022737"/>
    </source>
</evidence>
<feature type="binding site" evidence="18">
    <location>
        <begin position="384"/>
        <end position="385"/>
    </location>
    <ligand>
        <name>acetyl-CoA</name>
        <dbReference type="ChEBI" id="CHEBI:57288"/>
    </ligand>
</feature>
<feature type="binding site" evidence="18">
    <location>
        <position position="331"/>
    </location>
    <ligand>
        <name>UDP-N-acetyl-alpha-D-glucosamine</name>
        <dbReference type="ChEBI" id="CHEBI:57705"/>
    </ligand>
</feature>
<evidence type="ECO:0000259" key="19">
    <source>
        <dbReference type="Pfam" id="PF12804"/>
    </source>
</evidence>
<keyword evidence="10 18" id="KW-0133">Cell shape</keyword>
<dbReference type="EC" id="2.3.1.157" evidence="18"/>
<feature type="binding site" evidence="18">
    <location>
        <position position="375"/>
    </location>
    <ligand>
        <name>UDP-N-acetyl-alpha-D-glucosamine</name>
        <dbReference type="ChEBI" id="CHEBI:57705"/>
    </ligand>
</feature>
<evidence type="ECO:0000256" key="9">
    <source>
        <dbReference type="ARBA" id="ARBA00022842"/>
    </source>
</evidence>
<name>A0AA45WV22_9CLOT</name>
<comment type="pathway">
    <text evidence="18">Nucleotide-sugar biosynthesis; UDP-N-acetyl-alpha-D-glucosamine biosynthesis; N-acetyl-alpha-D-glucosamine 1-phosphate from alpha-D-glucosamine 6-phosphate (route II): step 2/2.</text>
</comment>
<dbReference type="GO" id="GO:0000287">
    <property type="term" value="F:magnesium ion binding"/>
    <property type="evidence" value="ECO:0007669"/>
    <property type="project" value="UniProtKB-UniRule"/>
</dbReference>
<dbReference type="Gene3D" id="2.160.10.10">
    <property type="entry name" value="Hexapeptide repeat proteins"/>
    <property type="match status" value="1"/>
</dbReference>
<feature type="binding site" evidence="18">
    <location>
        <position position="138"/>
    </location>
    <ligand>
        <name>UDP-N-acetyl-alpha-D-glucosamine</name>
        <dbReference type="ChEBI" id="CHEBI:57705"/>
    </ligand>
</feature>
<dbReference type="CDD" id="cd02540">
    <property type="entry name" value="GT2_GlmU_N_bac"/>
    <property type="match status" value="1"/>
</dbReference>
<keyword evidence="13 18" id="KW-0012">Acyltransferase</keyword>
<dbReference type="PANTHER" id="PTHR43584">
    <property type="entry name" value="NUCLEOTIDYL TRANSFERASE"/>
    <property type="match status" value="1"/>
</dbReference>
<dbReference type="InterPro" id="IPR001451">
    <property type="entry name" value="Hexapep"/>
</dbReference>
<feature type="binding site" evidence="18">
    <location>
        <begin position="8"/>
        <end position="11"/>
    </location>
    <ligand>
        <name>UDP-N-acetyl-alpha-D-glucosamine</name>
        <dbReference type="ChEBI" id="CHEBI:57705"/>
    </ligand>
</feature>
<keyword evidence="12 18" id="KW-0511">Multifunctional enzyme</keyword>
<feature type="binding site" evidence="18">
    <location>
        <position position="226"/>
    </location>
    <ligand>
        <name>Mg(2+)</name>
        <dbReference type="ChEBI" id="CHEBI:18420"/>
    </ligand>
</feature>
<dbReference type="SUPFAM" id="SSF51161">
    <property type="entry name" value="Trimeric LpxA-like enzymes"/>
    <property type="match status" value="1"/>
</dbReference>
<keyword evidence="8 18" id="KW-0677">Repeat</keyword>
<dbReference type="Proteomes" id="UP001158066">
    <property type="component" value="Unassembled WGS sequence"/>
</dbReference>
<dbReference type="AlphaFoldDB" id="A0AA45WV22"/>
<dbReference type="GO" id="GO:0006048">
    <property type="term" value="P:UDP-N-acetylglucosamine biosynthetic process"/>
    <property type="evidence" value="ECO:0007669"/>
    <property type="project" value="InterPro"/>
</dbReference>
<comment type="pathway">
    <text evidence="18">Nucleotide-sugar biosynthesis; UDP-N-acetyl-alpha-D-glucosamine biosynthesis; UDP-N-acetyl-alpha-D-glucosamine from N-acetyl-alpha-D-glucosamine 1-phosphate: step 1/1.</text>
</comment>
<comment type="subcellular location">
    <subcellularLocation>
        <location evidence="1 18">Cytoplasm</location>
    </subcellularLocation>
</comment>
<feature type="binding site" evidence="18">
    <location>
        <position position="438"/>
    </location>
    <ligand>
        <name>acetyl-CoA</name>
        <dbReference type="ChEBI" id="CHEBI:57288"/>
    </ligand>
</feature>
<evidence type="ECO:0000256" key="5">
    <source>
        <dbReference type="ARBA" id="ARBA00022679"/>
    </source>
</evidence>
<keyword evidence="6 18" id="KW-0548">Nucleotidyltransferase</keyword>
<comment type="caution">
    <text evidence="18">Lacks conserved residue(s) required for the propagation of feature annotation.</text>
</comment>
<feature type="region of interest" description="N-acetyltransferase" evidence="18">
    <location>
        <begin position="250"/>
        <end position="451"/>
    </location>
</feature>
<feature type="binding site" evidence="18">
    <location>
        <position position="226"/>
    </location>
    <ligand>
        <name>UDP-N-acetyl-alpha-D-glucosamine</name>
        <dbReference type="ChEBI" id="CHEBI:57705"/>
    </ligand>
</feature>
<comment type="cofactor">
    <cofactor evidence="18">
        <name>Mg(2+)</name>
        <dbReference type="ChEBI" id="CHEBI:18420"/>
    </cofactor>
    <text evidence="18">Binds 1 Mg(2+) ion per subunit.</text>
</comment>
<dbReference type="InterPro" id="IPR005882">
    <property type="entry name" value="Bifunctional_GlmU"/>
</dbReference>
<dbReference type="NCBIfam" id="TIGR01173">
    <property type="entry name" value="glmU"/>
    <property type="match status" value="1"/>
</dbReference>
<evidence type="ECO:0000256" key="12">
    <source>
        <dbReference type="ARBA" id="ARBA00023268"/>
    </source>
</evidence>
<dbReference type="EC" id="2.7.7.23" evidence="18"/>
<feature type="binding site" evidence="18">
    <location>
        <position position="101"/>
    </location>
    <ligand>
        <name>Mg(2+)</name>
        <dbReference type="ChEBI" id="CHEBI:18420"/>
    </ligand>
</feature>
<comment type="caution">
    <text evidence="20">The sequence shown here is derived from an EMBL/GenBank/DDBJ whole genome shotgun (WGS) entry which is preliminary data.</text>
</comment>
<evidence type="ECO:0000256" key="4">
    <source>
        <dbReference type="ARBA" id="ARBA00022490"/>
    </source>
</evidence>
<organism evidence="20 21">
    <name type="scientific">Anoxynatronum buryatiense</name>
    <dbReference type="NCBI Taxonomy" id="489973"/>
    <lineage>
        <taxon>Bacteria</taxon>
        <taxon>Bacillati</taxon>
        <taxon>Bacillota</taxon>
        <taxon>Clostridia</taxon>
        <taxon>Eubacteriales</taxon>
        <taxon>Clostridiaceae</taxon>
        <taxon>Anoxynatronum</taxon>
    </lineage>
</organism>
<dbReference type="Pfam" id="PF00132">
    <property type="entry name" value="Hexapep"/>
    <property type="match status" value="1"/>
</dbReference>
<keyword evidence="7 18" id="KW-0479">Metal-binding</keyword>
<feature type="region of interest" description="Linker" evidence="18">
    <location>
        <begin position="229"/>
        <end position="249"/>
    </location>
</feature>
<dbReference type="NCBIfam" id="NF010934">
    <property type="entry name" value="PRK14354.1"/>
    <property type="match status" value="1"/>
</dbReference>
<keyword evidence="9 18" id="KW-0460">Magnesium</keyword>
<dbReference type="GO" id="GO:0019134">
    <property type="term" value="F:glucosamine-1-phosphate N-acetyltransferase activity"/>
    <property type="evidence" value="ECO:0007669"/>
    <property type="project" value="UniProtKB-UniRule"/>
</dbReference>
<sequence length="451" mass="48712">MKKQAIILAAGEGTRMKSALPKVLHQAVGKPLVLHVLEGAKQSGADHLIAVVGHGADEVKAVLPPGSASVLQEQQLGTGHAVQMAAHLINPDALVLVLCGDAPLLRPETLEALAREHQHNQNAATVLSARLSQPFGYGRILRNDRQELLGIVEEKDADPEEKKIDEINSGTYCFSGKALLQVLPRLSNANRQQEYYLTDTLALLRESGQRVGVHCLTDPEEIMAVNSRSQLAQVEGIFRRRINEAHMAAGVTLIHPENTYIGPEVIIGRDTLIEPGVMLEGNTTIGEACIIGQNSRLTDVTLGNRVQITHSTLCQAFVDDDTTVGPYAYLRPETHVGKRVRIGDFVEVKKSVIGDDSRAAHLAYIGDADVGRNVNIGCGVVFVNYDGKKKSRTIVEDDAFIGSNSNLVAPVVVEKGGYVAAGSTINQNVPADALAIARQRQRNIQGWNKRS</sequence>
<evidence type="ECO:0000313" key="20">
    <source>
        <dbReference type="EMBL" id="SMP51511.1"/>
    </source>
</evidence>
<dbReference type="GO" id="GO:0009252">
    <property type="term" value="P:peptidoglycan biosynthetic process"/>
    <property type="evidence" value="ECO:0007669"/>
    <property type="project" value="UniProtKB-UniRule"/>
</dbReference>
<keyword evidence="11 18" id="KW-0573">Peptidoglycan synthesis</keyword>
<proteinExistence type="inferred from homology"/>
<evidence type="ECO:0000256" key="15">
    <source>
        <dbReference type="ARBA" id="ARBA00048247"/>
    </source>
</evidence>
<gene>
    <name evidence="18" type="primary">glmU</name>
    <name evidence="20" type="ORF">SAMN06296020_104103</name>
</gene>
<feature type="binding site" evidence="18">
    <location>
        <position position="403"/>
    </location>
    <ligand>
        <name>acetyl-CoA</name>
        <dbReference type="ChEBI" id="CHEBI:57288"/>
    </ligand>
</feature>
<comment type="similarity">
    <text evidence="2 18">In the C-terminal section; belongs to the transferase hexapeptide repeat family.</text>
</comment>
<dbReference type="GO" id="GO:0003977">
    <property type="term" value="F:UDP-N-acetylglucosamine diphosphorylase activity"/>
    <property type="evidence" value="ECO:0007669"/>
    <property type="project" value="UniProtKB-UniRule"/>
</dbReference>
<protein>
    <recommendedName>
        <fullName evidence="18">Bifunctional protein GlmU</fullName>
    </recommendedName>
    <domain>
        <recommendedName>
            <fullName evidence="18">UDP-N-acetylglucosamine pyrophosphorylase</fullName>
            <ecNumber evidence="18">2.7.7.23</ecNumber>
        </recommendedName>
        <alternativeName>
            <fullName evidence="18">N-acetylglucosamine-1-phosphate uridyltransferase</fullName>
        </alternativeName>
    </domain>
    <domain>
        <recommendedName>
            <fullName evidence="18">Glucosamine-1-phosphate N-acetyltransferase</fullName>
            <ecNumber evidence="18">2.3.1.157</ecNumber>
        </recommendedName>
    </domain>
</protein>
<dbReference type="Pfam" id="PF12804">
    <property type="entry name" value="NTP_transf_3"/>
    <property type="match status" value="1"/>
</dbReference>
<dbReference type="Gene3D" id="3.90.550.10">
    <property type="entry name" value="Spore Coat Polysaccharide Biosynthesis Protein SpsA, Chain A"/>
    <property type="match status" value="1"/>
</dbReference>
<evidence type="ECO:0000256" key="6">
    <source>
        <dbReference type="ARBA" id="ARBA00022695"/>
    </source>
</evidence>
<feature type="region of interest" description="Pyrophosphorylase" evidence="18">
    <location>
        <begin position="1"/>
        <end position="228"/>
    </location>
</feature>
<evidence type="ECO:0000256" key="11">
    <source>
        <dbReference type="ARBA" id="ARBA00022984"/>
    </source>
</evidence>
<dbReference type="RefSeq" id="WP_283408779.1">
    <property type="nucleotide sequence ID" value="NZ_FXUF01000004.1"/>
</dbReference>
<feature type="domain" description="MobA-like NTP transferase" evidence="19">
    <location>
        <begin position="5"/>
        <end position="150"/>
    </location>
</feature>
<dbReference type="EMBL" id="FXUF01000004">
    <property type="protein sequence ID" value="SMP51511.1"/>
    <property type="molecule type" value="Genomic_DNA"/>
</dbReference>
<evidence type="ECO:0000256" key="1">
    <source>
        <dbReference type="ARBA" id="ARBA00004496"/>
    </source>
</evidence>
<dbReference type="InterPro" id="IPR029044">
    <property type="entry name" value="Nucleotide-diphossugar_trans"/>
</dbReference>
<keyword evidence="5 18" id="KW-0808">Transferase</keyword>
<comment type="pathway">
    <text evidence="18">Bacterial outer membrane biogenesis; LPS lipid A biosynthesis.</text>
</comment>
<feature type="binding site" evidence="18">
    <location>
        <position position="349"/>
    </location>
    <ligand>
        <name>UDP-N-acetyl-alpha-D-glucosamine</name>
        <dbReference type="ChEBI" id="CHEBI:57705"/>
    </ligand>
</feature>
<feature type="binding site" evidence="18">
    <location>
        <position position="72"/>
    </location>
    <ligand>
        <name>UDP-N-acetyl-alpha-D-glucosamine</name>
        <dbReference type="ChEBI" id="CHEBI:57705"/>
    </ligand>
</feature>
<feature type="binding site" evidence="18">
    <location>
        <begin position="77"/>
        <end position="78"/>
    </location>
    <ligand>
        <name>UDP-N-acetyl-alpha-D-glucosamine</name>
        <dbReference type="ChEBI" id="CHEBI:57705"/>
    </ligand>
</feature>
<keyword evidence="4 18" id="KW-0963">Cytoplasm</keyword>
<evidence type="ECO:0000256" key="10">
    <source>
        <dbReference type="ARBA" id="ARBA00022960"/>
    </source>
</evidence>
<dbReference type="InterPro" id="IPR038009">
    <property type="entry name" value="GlmU_C_LbH"/>
</dbReference>
<dbReference type="InterPro" id="IPR050065">
    <property type="entry name" value="GlmU-like"/>
</dbReference>
<evidence type="ECO:0000256" key="13">
    <source>
        <dbReference type="ARBA" id="ARBA00023315"/>
    </source>
</evidence>
<dbReference type="GO" id="GO:0000902">
    <property type="term" value="P:cell morphogenesis"/>
    <property type="evidence" value="ECO:0007669"/>
    <property type="project" value="UniProtKB-UniRule"/>
</dbReference>
<keyword evidence="14 18" id="KW-0961">Cell wall biogenesis/degradation</keyword>
<dbReference type="SUPFAM" id="SSF53448">
    <property type="entry name" value="Nucleotide-diphospho-sugar transferases"/>
    <property type="match status" value="1"/>
</dbReference>